<dbReference type="Pfam" id="PF20684">
    <property type="entry name" value="Fung_rhodopsin"/>
    <property type="match status" value="1"/>
</dbReference>
<dbReference type="EMBL" id="JAWHQM010000031">
    <property type="protein sequence ID" value="KAK5633373.1"/>
    <property type="molecule type" value="Genomic_DNA"/>
</dbReference>
<evidence type="ECO:0000256" key="2">
    <source>
        <dbReference type="ARBA" id="ARBA00022692"/>
    </source>
</evidence>
<feature type="compositionally biased region" description="Polar residues" evidence="6">
    <location>
        <begin position="257"/>
        <end position="269"/>
    </location>
</feature>
<dbReference type="Proteomes" id="UP001305414">
    <property type="component" value="Unassembled WGS sequence"/>
</dbReference>
<keyword evidence="2 7" id="KW-0812">Transmembrane</keyword>
<dbReference type="PANTHER" id="PTHR33048:SF47">
    <property type="entry name" value="INTEGRAL MEMBRANE PROTEIN-RELATED"/>
    <property type="match status" value="1"/>
</dbReference>
<keyword evidence="4 7" id="KW-0472">Membrane</keyword>
<comment type="subcellular location">
    <subcellularLocation>
        <location evidence="1">Membrane</location>
        <topology evidence="1">Multi-pass membrane protein</topology>
    </subcellularLocation>
</comment>
<protein>
    <recommendedName>
        <fullName evidence="8">Rhodopsin domain-containing protein</fullName>
    </recommendedName>
</protein>
<evidence type="ECO:0000256" key="4">
    <source>
        <dbReference type="ARBA" id="ARBA00023136"/>
    </source>
</evidence>
<evidence type="ECO:0000256" key="7">
    <source>
        <dbReference type="SAM" id="Phobius"/>
    </source>
</evidence>
<dbReference type="GO" id="GO:0016020">
    <property type="term" value="C:membrane"/>
    <property type="evidence" value="ECO:0007669"/>
    <property type="project" value="UniProtKB-SubCell"/>
</dbReference>
<evidence type="ECO:0000259" key="8">
    <source>
        <dbReference type="Pfam" id="PF20684"/>
    </source>
</evidence>
<evidence type="ECO:0000313" key="10">
    <source>
        <dbReference type="Proteomes" id="UP001305414"/>
    </source>
</evidence>
<organism evidence="9 10">
    <name type="scientific">Xylaria bambusicola</name>
    <dbReference type="NCBI Taxonomy" id="326684"/>
    <lineage>
        <taxon>Eukaryota</taxon>
        <taxon>Fungi</taxon>
        <taxon>Dikarya</taxon>
        <taxon>Ascomycota</taxon>
        <taxon>Pezizomycotina</taxon>
        <taxon>Sordariomycetes</taxon>
        <taxon>Xylariomycetidae</taxon>
        <taxon>Xylariales</taxon>
        <taxon>Xylariaceae</taxon>
        <taxon>Xylaria</taxon>
    </lineage>
</organism>
<evidence type="ECO:0000256" key="3">
    <source>
        <dbReference type="ARBA" id="ARBA00022989"/>
    </source>
</evidence>
<evidence type="ECO:0000256" key="6">
    <source>
        <dbReference type="SAM" id="MobiDB-lite"/>
    </source>
</evidence>
<keyword evidence="10" id="KW-1185">Reference proteome</keyword>
<dbReference type="AlphaFoldDB" id="A0AAN7UP49"/>
<feature type="compositionally biased region" description="Basic and acidic residues" evidence="6">
    <location>
        <begin position="244"/>
        <end position="256"/>
    </location>
</feature>
<gene>
    <name evidence="9" type="ORF">RRF57_009087</name>
</gene>
<name>A0AAN7UP49_9PEZI</name>
<sequence length="312" mass="34969">MVLTVLVGFLGSAGETRHLCYLTGEVAKHVTKLNWIAQPFGIIALGTGKLAVGFLLLRLIPTNTRWRRRTIWALMSVTMIFNILSVVLTFTQCQNVAALWDPDVHAITQCWDPKVQTNFSTFTSSLNSATDFIFSLIPITLIWKLQLSFRGRVGLIVLLSSGIFSGVSAAIKTNQLVSLTARSDLTWETFGLYLWTGIEIFLIIVCGCVPTLKPLWARFVDRESSNRSSAKEHSDYYKTPPHIKGQEFTRPEDLSNHVRTTSTNEIATSNSFTLPEMNSGYENLNPLHGEERLIQVTRSFHIERSADAVSHH</sequence>
<dbReference type="InterPro" id="IPR049326">
    <property type="entry name" value="Rhodopsin_dom_fungi"/>
</dbReference>
<feature type="transmembrane region" description="Helical" evidence="7">
    <location>
        <begin position="192"/>
        <end position="212"/>
    </location>
</feature>
<feature type="domain" description="Rhodopsin" evidence="8">
    <location>
        <begin position="9"/>
        <end position="217"/>
    </location>
</feature>
<feature type="region of interest" description="Disordered" evidence="6">
    <location>
        <begin position="230"/>
        <end position="269"/>
    </location>
</feature>
<comment type="similarity">
    <text evidence="5">Belongs to the SAT4 family.</text>
</comment>
<feature type="transmembrane region" description="Helical" evidence="7">
    <location>
        <begin position="40"/>
        <end position="59"/>
    </location>
</feature>
<accession>A0AAN7UP49</accession>
<reference evidence="9 10" key="1">
    <citation type="submission" date="2023-10" db="EMBL/GenBank/DDBJ databases">
        <title>Draft genome sequence of Xylaria bambusicola isolate GMP-LS, the root and basal stem rot pathogen of sugarcane in Indonesia.</title>
        <authorList>
            <person name="Selvaraj P."/>
            <person name="Muralishankar V."/>
            <person name="Muruganantham S."/>
            <person name="Sp S."/>
            <person name="Haryani S."/>
            <person name="Lau K.J.X."/>
            <person name="Naqvi N.I."/>
        </authorList>
    </citation>
    <scope>NUCLEOTIDE SEQUENCE [LARGE SCALE GENOMIC DNA]</scope>
    <source>
        <strain evidence="9">GMP-LS</strain>
    </source>
</reference>
<feature type="transmembrane region" description="Helical" evidence="7">
    <location>
        <begin position="155"/>
        <end position="172"/>
    </location>
</feature>
<keyword evidence="3 7" id="KW-1133">Transmembrane helix</keyword>
<evidence type="ECO:0000256" key="5">
    <source>
        <dbReference type="ARBA" id="ARBA00038359"/>
    </source>
</evidence>
<comment type="caution">
    <text evidence="9">The sequence shown here is derived from an EMBL/GenBank/DDBJ whole genome shotgun (WGS) entry which is preliminary data.</text>
</comment>
<dbReference type="InterPro" id="IPR052337">
    <property type="entry name" value="SAT4-like"/>
</dbReference>
<evidence type="ECO:0000256" key="1">
    <source>
        <dbReference type="ARBA" id="ARBA00004141"/>
    </source>
</evidence>
<proteinExistence type="inferred from homology"/>
<dbReference type="PANTHER" id="PTHR33048">
    <property type="entry name" value="PTH11-LIKE INTEGRAL MEMBRANE PROTEIN (AFU_ORTHOLOGUE AFUA_5G11245)"/>
    <property type="match status" value="1"/>
</dbReference>
<feature type="transmembrane region" description="Helical" evidence="7">
    <location>
        <begin position="71"/>
        <end position="90"/>
    </location>
</feature>
<feature type="transmembrane region" description="Helical" evidence="7">
    <location>
        <begin position="122"/>
        <end position="143"/>
    </location>
</feature>
<evidence type="ECO:0000313" key="9">
    <source>
        <dbReference type="EMBL" id="KAK5633373.1"/>
    </source>
</evidence>